<organism evidence="6 7">
    <name type="scientific">Bifidobacterium cuniculi</name>
    <dbReference type="NCBI Taxonomy" id="1688"/>
    <lineage>
        <taxon>Bacteria</taxon>
        <taxon>Bacillati</taxon>
        <taxon>Actinomycetota</taxon>
        <taxon>Actinomycetes</taxon>
        <taxon>Bifidobacteriales</taxon>
        <taxon>Bifidobacteriaceae</taxon>
        <taxon>Bifidobacterium</taxon>
    </lineage>
</organism>
<evidence type="ECO:0000313" key="6">
    <source>
        <dbReference type="EMBL" id="KFI56924.1"/>
    </source>
</evidence>
<dbReference type="STRING" id="1688.BCUN_2217"/>
<dbReference type="GO" id="GO:0062193">
    <property type="term" value="F:D-ribose pyranase activity"/>
    <property type="evidence" value="ECO:0007669"/>
    <property type="project" value="UniProtKB-EC"/>
</dbReference>
<comment type="catalytic activity">
    <reaction evidence="1">
        <text>beta-D-ribopyranose = beta-D-ribofuranose</text>
        <dbReference type="Rhea" id="RHEA:25432"/>
        <dbReference type="ChEBI" id="CHEBI:27476"/>
        <dbReference type="ChEBI" id="CHEBI:47002"/>
        <dbReference type="EC" id="5.4.99.62"/>
    </reaction>
</comment>
<sequence length="132" mass="14484">MLTSGIINRQLAAALADLRHKDRFVVSDAGLPVPEGVQVIDLALDYGVLRFTQVLDVLAPVLVLEQGIMAKEAKGQEPETWVHGRFPDVPLFYVPHDGKGGFKSLEHGVKFVIRTGETTPYANVIFRCGVPF</sequence>
<dbReference type="RefSeq" id="WP_033517636.1">
    <property type="nucleotide sequence ID" value="NZ_JGYV01000037.1"/>
</dbReference>
<dbReference type="eggNOG" id="COG1869">
    <property type="taxonomic scope" value="Bacteria"/>
</dbReference>
<dbReference type="Pfam" id="PF05025">
    <property type="entry name" value="RbsD_FucU"/>
    <property type="match status" value="1"/>
</dbReference>
<dbReference type="EC" id="5.4.99.62" evidence="2"/>
<dbReference type="InterPro" id="IPR023064">
    <property type="entry name" value="D-ribose_pyranase"/>
</dbReference>
<dbReference type="InterPro" id="IPR023750">
    <property type="entry name" value="RbsD-like_sf"/>
</dbReference>
<dbReference type="NCBIfam" id="NF008761">
    <property type="entry name" value="PRK11797.1"/>
    <property type="match status" value="1"/>
</dbReference>
<keyword evidence="4 6" id="KW-0413">Isomerase</keyword>
<dbReference type="EMBL" id="JGYV01000037">
    <property type="protein sequence ID" value="KFI56924.1"/>
    <property type="molecule type" value="Genomic_DNA"/>
</dbReference>
<proteinExistence type="predicted"/>
<dbReference type="Gene3D" id="3.40.1650.10">
    <property type="entry name" value="RbsD-like domain"/>
    <property type="match status" value="1"/>
</dbReference>
<evidence type="ECO:0000256" key="2">
    <source>
        <dbReference type="ARBA" id="ARBA00012862"/>
    </source>
</evidence>
<dbReference type="SUPFAM" id="SSF102546">
    <property type="entry name" value="RbsD-like"/>
    <property type="match status" value="1"/>
</dbReference>
<dbReference type="GO" id="GO:0019303">
    <property type="term" value="P:D-ribose catabolic process"/>
    <property type="evidence" value="ECO:0007669"/>
    <property type="project" value="TreeGrafter"/>
</dbReference>
<keyword evidence="3" id="KW-0963">Cytoplasm</keyword>
<dbReference type="PANTHER" id="PTHR37831:SF1">
    <property type="entry name" value="D-RIBOSE PYRANASE"/>
    <property type="match status" value="1"/>
</dbReference>
<dbReference type="InterPro" id="IPR007721">
    <property type="entry name" value="RbsD_FucU"/>
</dbReference>
<dbReference type="AlphaFoldDB" id="A0A087ADS4"/>
<reference evidence="6 7" key="1">
    <citation type="submission" date="2014-03" db="EMBL/GenBank/DDBJ databases">
        <title>Genomics of Bifidobacteria.</title>
        <authorList>
            <person name="Ventura M."/>
            <person name="Milani C."/>
            <person name="Lugli G.A."/>
        </authorList>
    </citation>
    <scope>NUCLEOTIDE SEQUENCE [LARGE SCALE GENOMIC DNA]</scope>
    <source>
        <strain evidence="6 7">LMG 10738</strain>
    </source>
</reference>
<comment type="caution">
    <text evidence="6">The sequence shown here is derived from an EMBL/GenBank/DDBJ whole genome shotgun (WGS) entry which is preliminary data.</text>
</comment>
<dbReference type="OrthoDB" id="9805009at2"/>
<dbReference type="GO" id="GO:0016872">
    <property type="term" value="F:intramolecular lyase activity"/>
    <property type="evidence" value="ECO:0007669"/>
    <property type="project" value="InterPro"/>
</dbReference>
<evidence type="ECO:0000256" key="1">
    <source>
        <dbReference type="ARBA" id="ARBA00000223"/>
    </source>
</evidence>
<dbReference type="GO" id="GO:0005829">
    <property type="term" value="C:cytosol"/>
    <property type="evidence" value="ECO:0007669"/>
    <property type="project" value="TreeGrafter"/>
</dbReference>
<dbReference type="PANTHER" id="PTHR37831">
    <property type="entry name" value="D-RIBOSE PYRANASE"/>
    <property type="match status" value="1"/>
</dbReference>
<keyword evidence="7" id="KW-1185">Reference proteome</keyword>
<name>A0A087ADS4_9BIFI</name>
<evidence type="ECO:0000256" key="4">
    <source>
        <dbReference type="ARBA" id="ARBA00023235"/>
    </source>
</evidence>
<dbReference type="Proteomes" id="UP000029067">
    <property type="component" value="Unassembled WGS sequence"/>
</dbReference>
<evidence type="ECO:0000313" key="7">
    <source>
        <dbReference type="Proteomes" id="UP000029067"/>
    </source>
</evidence>
<evidence type="ECO:0000256" key="5">
    <source>
        <dbReference type="ARBA" id="ARBA00023277"/>
    </source>
</evidence>
<dbReference type="GO" id="GO:0048029">
    <property type="term" value="F:monosaccharide binding"/>
    <property type="evidence" value="ECO:0007669"/>
    <property type="project" value="InterPro"/>
</dbReference>
<protein>
    <recommendedName>
        <fullName evidence="2">D-ribose pyranase</fullName>
        <ecNumber evidence="2">5.4.99.62</ecNumber>
    </recommendedName>
</protein>
<accession>A0A087ADS4</accession>
<evidence type="ECO:0000256" key="3">
    <source>
        <dbReference type="ARBA" id="ARBA00022490"/>
    </source>
</evidence>
<gene>
    <name evidence="6" type="ORF">BCUN_2217</name>
</gene>
<keyword evidence="5" id="KW-0119">Carbohydrate metabolism</keyword>